<keyword evidence="4" id="KW-1185">Reference proteome</keyword>
<evidence type="ECO:0000259" key="2">
    <source>
        <dbReference type="Pfam" id="PF00850"/>
    </source>
</evidence>
<dbReference type="PANTHER" id="PTHR10625:SF10">
    <property type="entry name" value="HISTONE DEACETYLASE HDAC1"/>
    <property type="match status" value="1"/>
</dbReference>
<dbReference type="Proteomes" id="UP000282654">
    <property type="component" value="Unassembled WGS sequence"/>
</dbReference>
<dbReference type="SUPFAM" id="SSF52768">
    <property type="entry name" value="Arginase/deacetylase"/>
    <property type="match status" value="1"/>
</dbReference>
<dbReference type="RefSeq" id="WP_123931211.1">
    <property type="nucleotide sequence ID" value="NZ_RKRE01000003.1"/>
</dbReference>
<proteinExistence type="inferred from homology"/>
<dbReference type="PANTHER" id="PTHR10625">
    <property type="entry name" value="HISTONE DEACETYLASE HDAC1-RELATED"/>
    <property type="match status" value="1"/>
</dbReference>
<gene>
    <name evidence="3" type="ORF">EDD75_1796</name>
</gene>
<dbReference type="InterPro" id="IPR037138">
    <property type="entry name" value="His_deacetylse_dom_sf"/>
</dbReference>
<dbReference type="OrthoDB" id="9808367at2"/>
<evidence type="ECO:0000313" key="4">
    <source>
        <dbReference type="Proteomes" id="UP000282654"/>
    </source>
</evidence>
<dbReference type="InterPro" id="IPR023801">
    <property type="entry name" value="His_deacetylse_dom"/>
</dbReference>
<evidence type="ECO:0000313" key="3">
    <source>
        <dbReference type="EMBL" id="RPF42689.1"/>
    </source>
</evidence>
<dbReference type="GO" id="GO:0040029">
    <property type="term" value="P:epigenetic regulation of gene expression"/>
    <property type="evidence" value="ECO:0007669"/>
    <property type="project" value="TreeGrafter"/>
</dbReference>
<protein>
    <submittedName>
        <fullName evidence="3">Acetoin utilization deacetylase AcuC-like enzyme</fullName>
    </submittedName>
</protein>
<dbReference type="EMBL" id="RKRE01000003">
    <property type="protein sequence ID" value="RPF42689.1"/>
    <property type="molecule type" value="Genomic_DNA"/>
</dbReference>
<dbReference type="AlphaFoldDB" id="A0A3N5AAR5"/>
<feature type="domain" description="Histone deacetylase" evidence="2">
    <location>
        <begin position="19"/>
        <end position="306"/>
    </location>
</feature>
<accession>A0A3N5AAR5</accession>
<dbReference type="CDD" id="cd09992">
    <property type="entry name" value="HDAC_classII"/>
    <property type="match status" value="1"/>
</dbReference>
<dbReference type="PRINTS" id="PR01270">
    <property type="entry name" value="HDASUPER"/>
</dbReference>
<comment type="caution">
    <text evidence="3">The sequence shown here is derived from an EMBL/GenBank/DDBJ whole genome shotgun (WGS) entry which is preliminary data.</text>
</comment>
<sequence>MDVGLVYDPAYLRHGAGWHVECPERLTETLAVLEEKGIWKKIEAIKPRAATAAEVALVHSSAYIERVEAFCRAGGGHLDPDTFANAASYEVALLAVGGALTAVEAVMAGEVHRAFALVRPPGHHALPDRAMGFCLFNNVAVAARYAAQKYGLGRILIVDWDYHHGNGTEAVFYEDPGVLYFSVHSATGYPGTGWAERVGEGAGAGFNINVPLPNVTGDVDMRYVFEQILLPVAAVYRPELVLVSAGQDGYRGDPIAGMNLTPDGYREMAVLVRWVADEYAAGRLVGVLEGGYDLRGLGECVAAVLTAWLEGAAATVVQAREKVPVARVHPQIAAAVAAVKEVHRPFWSVLQT</sequence>
<dbReference type="InterPro" id="IPR023696">
    <property type="entry name" value="Ureohydrolase_dom_sf"/>
</dbReference>
<comment type="similarity">
    <text evidence="1">Belongs to the histone deacetylase family.</text>
</comment>
<dbReference type="Gene3D" id="3.40.800.20">
    <property type="entry name" value="Histone deacetylase domain"/>
    <property type="match status" value="1"/>
</dbReference>
<dbReference type="InterPro" id="IPR000286">
    <property type="entry name" value="HDACs"/>
</dbReference>
<name>A0A3N5AAR5_9THEO</name>
<organism evidence="3 4">
    <name type="scientific">Thermodesulfitimonas autotrophica</name>
    <dbReference type="NCBI Taxonomy" id="1894989"/>
    <lineage>
        <taxon>Bacteria</taxon>
        <taxon>Bacillati</taxon>
        <taxon>Bacillota</taxon>
        <taxon>Clostridia</taxon>
        <taxon>Thermoanaerobacterales</taxon>
        <taxon>Thermoanaerobacteraceae</taxon>
        <taxon>Thermodesulfitimonas</taxon>
    </lineage>
</organism>
<evidence type="ECO:0000256" key="1">
    <source>
        <dbReference type="ARBA" id="ARBA00005947"/>
    </source>
</evidence>
<dbReference type="Pfam" id="PF00850">
    <property type="entry name" value="Hist_deacetyl"/>
    <property type="match status" value="1"/>
</dbReference>
<dbReference type="GO" id="GO:0004407">
    <property type="term" value="F:histone deacetylase activity"/>
    <property type="evidence" value="ECO:0007669"/>
    <property type="project" value="TreeGrafter"/>
</dbReference>
<reference evidence="3 4" key="1">
    <citation type="submission" date="2018-11" db="EMBL/GenBank/DDBJ databases">
        <title>Genomic Encyclopedia of Type Strains, Phase IV (KMG-IV): sequencing the most valuable type-strain genomes for metagenomic binning, comparative biology and taxonomic classification.</title>
        <authorList>
            <person name="Goeker M."/>
        </authorList>
    </citation>
    <scope>NUCLEOTIDE SEQUENCE [LARGE SCALE GENOMIC DNA]</scope>
    <source>
        <strain evidence="3 4">DSM 102936</strain>
    </source>
</reference>